<keyword evidence="1" id="KW-0106">Calcium</keyword>
<dbReference type="PROSITE" id="PS50222">
    <property type="entry name" value="EF_HAND_2"/>
    <property type="match status" value="1"/>
</dbReference>
<dbReference type="InterPro" id="IPR018247">
    <property type="entry name" value="EF_Hand_1_Ca_BS"/>
</dbReference>
<evidence type="ECO:0000256" key="1">
    <source>
        <dbReference type="ARBA" id="ARBA00022837"/>
    </source>
</evidence>
<keyword evidence="5" id="KW-1185">Reference proteome</keyword>
<dbReference type="Gene3D" id="1.10.238.10">
    <property type="entry name" value="EF-hand"/>
    <property type="match status" value="1"/>
</dbReference>
<dbReference type="OrthoDB" id="26525at2759"/>
<gene>
    <name evidence="4" type="ORF">JKP88DRAFT_335717</name>
</gene>
<name>A0A835YSL5_9STRA</name>
<organism evidence="4 5">
    <name type="scientific">Tribonema minus</name>
    <dbReference type="NCBI Taxonomy" id="303371"/>
    <lineage>
        <taxon>Eukaryota</taxon>
        <taxon>Sar</taxon>
        <taxon>Stramenopiles</taxon>
        <taxon>Ochrophyta</taxon>
        <taxon>PX clade</taxon>
        <taxon>Xanthophyceae</taxon>
        <taxon>Tribonematales</taxon>
        <taxon>Tribonemataceae</taxon>
        <taxon>Tribonema</taxon>
    </lineage>
</organism>
<accession>A0A835YSL5</accession>
<evidence type="ECO:0000256" key="2">
    <source>
        <dbReference type="SAM" id="MobiDB-lite"/>
    </source>
</evidence>
<feature type="compositionally biased region" description="Polar residues" evidence="2">
    <location>
        <begin position="17"/>
        <end position="36"/>
    </location>
</feature>
<comment type="caution">
    <text evidence="4">The sequence shown here is derived from an EMBL/GenBank/DDBJ whole genome shotgun (WGS) entry which is preliminary data.</text>
</comment>
<evidence type="ECO:0000313" key="4">
    <source>
        <dbReference type="EMBL" id="KAG5176374.1"/>
    </source>
</evidence>
<dbReference type="PROSITE" id="PS00018">
    <property type="entry name" value="EF_HAND_1"/>
    <property type="match status" value="1"/>
</dbReference>
<dbReference type="GO" id="GO:0005509">
    <property type="term" value="F:calcium ion binding"/>
    <property type="evidence" value="ECO:0007669"/>
    <property type="project" value="InterPro"/>
</dbReference>
<protein>
    <recommendedName>
        <fullName evidence="3">EF-hand domain-containing protein</fullName>
    </recommendedName>
</protein>
<evidence type="ECO:0000259" key="3">
    <source>
        <dbReference type="PROSITE" id="PS50222"/>
    </source>
</evidence>
<dbReference type="Proteomes" id="UP000664859">
    <property type="component" value="Unassembled WGS sequence"/>
</dbReference>
<dbReference type="AlphaFoldDB" id="A0A835YSL5"/>
<dbReference type="InterPro" id="IPR002048">
    <property type="entry name" value="EF_hand_dom"/>
</dbReference>
<dbReference type="InterPro" id="IPR011992">
    <property type="entry name" value="EF-hand-dom_pair"/>
</dbReference>
<evidence type="ECO:0000313" key="5">
    <source>
        <dbReference type="Proteomes" id="UP000664859"/>
    </source>
</evidence>
<feature type="region of interest" description="Disordered" evidence="2">
    <location>
        <begin position="1"/>
        <end position="36"/>
    </location>
</feature>
<sequence>MGCTASHCDSSHGKNDTPLTKKSSPSTPGHGHNANNKQVLDALRDRKWELDHADADLASAFSFAKIVLKLGTIKRVLRRVQSVYTSCDADCDGKVSCDDFKRACQDMRLGLEAGAVDKVFAICGVENSAQLSFRDFTVMLAVARVMRVIPGAPISSYAAASSIRASAESEGSALQVEVGAKSPPMTREADRTRAVTLPALQSDSQSRMSRNSSSFSQVKGALGLLCYRLGLLFGGKWQTEPTLSDSRSRMMRNSSSFSLVKWARIPSLNGLVGLSGPVTPLTGGAPAESKRDRRGNVQELRYVLDLIIAAYFQLRYVLDLIIAAYFQFDSKVEGFISRRRLEQQLEGAEGLQGSEPSTHGTFLYEEQWQSLWGPDGKLSFQDFVYIFSSWIDFDSEDPVADAEAADDVGLEL</sequence>
<dbReference type="EMBL" id="JAFCMP010000537">
    <property type="protein sequence ID" value="KAG5176374.1"/>
    <property type="molecule type" value="Genomic_DNA"/>
</dbReference>
<dbReference type="SUPFAM" id="SSF47473">
    <property type="entry name" value="EF-hand"/>
    <property type="match status" value="1"/>
</dbReference>
<feature type="domain" description="EF-hand" evidence="3">
    <location>
        <begin position="75"/>
        <end position="110"/>
    </location>
</feature>
<proteinExistence type="predicted"/>
<reference evidence="4" key="1">
    <citation type="submission" date="2021-02" db="EMBL/GenBank/DDBJ databases">
        <title>First Annotated Genome of the Yellow-green Alga Tribonema minus.</title>
        <authorList>
            <person name="Mahan K.M."/>
        </authorList>
    </citation>
    <scope>NUCLEOTIDE SEQUENCE</scope>
    <source>
        <strain evidence="4">UTEX B ZZ1240</strain>
    </source>
</reference>